<dbReference type="GeneID" id="104604179"/>
<evidence type="ECO:0000313" key="2">
    <source>
        <dbReference type="RefSeq" id="XP_010266748.1"/>
    </source>
</evidence>
<dbReference type="OrthoDB" id="2189254at2759"/>
<dbReference type="Gene3D" id="1.20.58.670">
    <property type="entry name" value="Dsl1p vesicle tethering complex, Tip20p subunit, domain D"/>
    <property type="match status" value="1"/>
</dbReference>
<name>A0A1U8AUA3_NELNU</name>
<dbReference type="OMA" id="LEYHFAK"/>
<gene>
    <name evidence="2" type="primary">LOC104604179</name>
</gene>
<dbReference type="eggNOG" id="KOG2218">
    <property type="taxonomic scope" value="Eukaryota"/>
</dbReference>
<dbReference type="GO" id="GO:0070939">
    <property type="term" value="C:Dsl1/NZR complex"/>
    <property type="evidence" value="ECO:0000318"/>
    <property type="project" value="GO_Central"/>
</dbReference>
<dbReference type="AlphaFoldDB" id="A0A1U8AUA3"/>
<evidence type="ECO:0000313" key="1">
    <source>
        <dbReference type="Proteomes" id="UP000189703"/>
    </source>
</evidence>
<proteinExistence type="predicted"/>
<sequence>MESLLALPNPAELPPYLSRFLDENLKTREDLFRAPALAKELKKNCIDLDKNLIKLQTNISSLITSWTARSDGAKNVFHQLNHKLRNLFLYPSQDETGRVDLKNIRKILGEELPLLAKEVRRIEMVRIYAETTLQLEALVGDLEDAAFCVMSRNKDLFSVNLSNGRHRTDFGQKQDDLLLSVKAMNDIEDILIDVAKCRPQWIHLPKAVDARVDKTLAVIRLQALADHRILLSSLGWPPPLLASELESDKSLGLPNPLVLMKEDKKDKYCKSFLSLCSLQHLQTRREKRQLGFGHEKDHSPSLWTIDELISPISSRIMHHFSEWSEQPKFIFALVYKITRDFVGGVDDVLQPLIDKARLVGYSAREAWVSAMVKMLSGYLSKRIFTVLANKYKDRNMKSEVVSSWLHLVDLIIAFDKRMQALTNLGTSYLVGDSAGLPDRGVSMLSIFCDQPDWLKIWARMEFKDARKKLKAEMENERAWVIDSKKESELNTEQEVEPFHLSTREDYRAPFVAEAVVKLTWAVIERCQTLPSINLKAKFIRSSACRILWYFIDMLCQHCKEAEVISCGAENDALMRVCGSINAARYCESVLQEWNDDVNFLEMRIAEDDSENGVRNIPDDRICFFGEQIECLIDLGTDWLMDLITDLLNHFNTLSLEYVQNKEQWSLELEEFGQNRVLGTGDLTISTNFAEALDALRNKFRVLKVGLNTKDFLDLWRSVAGGLDHFIFYGILMNDARFSKRGADQFEADMRGLFLVFKLLCLRPEAFFPRIQDSLKLLEMDEHDMKHFHTILLKEKKSECMRLNGIVHISLGEAEKILRNRKF</sequence>
<dbReference type="GO" id="GO:0006890">
    <property type="term" value="P:retrograde vesicle-mediated transport, Golgi to endoplasmic reticulum"/>
    <property type="evidence" value="ECO:0000318"/>
    <property type="project" value="GO_Central"/>
</dbReference>
<dbReference type="InterPro" id="IPR007528">
    <property type="entry name" value="RINT1_Tip20"/>
</dbReference>
<dbReference type="STRING" id="4432.A0A1U8AUA3"/>
<organism evidence="1 2">
    <name type="scientific">Nelumbo nucifera</name>
    <name type="common">Sacred lotus</name>
    <dbReference type="NCBI Taxonomy" id="4432"/>
    <lineage>
        <taxon>Eukaryota</taxon>
        <taxon>Viridiplantae</taxon>
        <taxon>Streptophyta</taxon>
        <taxon>Embryophyta</taxon>
        <taxon>Tracheophyta</taxon>
        <taxon>Spermatophyta</taxon>
        <taxon>Magnoliopsida</taxon>
        <taxon>Proteales</taxon>
        <taxon>Nelumbonaceae</taxon>
        <taxon>Nelumbo</taxon>
    </lineage>
</organism>
<dbReference type="Proteomes" id="UP000189703">
    <property type="component" value="Unplaced"/>
</dbReference>
<dbReference type="FunCoup" id="A0A1U8AUA3">
    <property type="interactions" value="3914"/>
</dbReference>
<dbReference type="PROSITE" id="PS51386">
    <property type="entry name" value="RINT1_TIP20"/>
    <property type="match status" value="1"/>
</dbReference>
<dbReference type="InterPro" id="IPR042044">
    <property type="entry name" value="EXOC6PINT-1/Sec15/Tip20_C_dom2"/>
</dbReference>
<dbReference type="KEGG" id="nnu:104604179"/>
<protein>
    <submittedName>
        <fullName evidence="2">RINT1-like protein MAG2L isoform X1</fullName>
    </submittedName>
</protein>
<accession>A0A1U8AUA3</accession>
<dbReference type="GO" id="GO:0060628">
    <property type="term" value="P:regulation of ER to Golgi vesicle-mediated transport"/>
    <property type="evidence" value="ECO:0000318"/>
    <property type="project" value="GO_Central"/>
</dbReference>
<reference evidence="2" key="1">
    <citation type="submission" date="2025-08" db="UniProtKB">
        <authorList>
            <consortium name="RefSeq"/>
        </authorList>
    </citation>
    <scope>IDENTIFICATION</scope>
</reference>
<dbReference type="Pfam" id="PF04437">
    <property type="entry name" value="RINT1_TIP1"/>
    <property type="match status" value="1"/>
</dbReference>
<dbReference type="GO" id="GO:0006888">
    <property type="term" value="P:endoplasmic reticulum to Golgi vesicle-mediated transport"/>
    <property type="evidence" value="ECO:0007669"/>
    <property type="project" value="InterPro"/>
</dbReference>
<dbReference type="RefSeq" id="XP_010266748.1">
    <property type="nucleotide sequence ID" value="XM_010268446.2"/>
</dbReference>
<dbReference type="PANTHER" id="PTHR13520:SF0">
    <property type="entry name" value="RAD50-INTERACTING PROTEIN 1"/>
    <property type="match status" value="1"/>
</dbReference>
<dbReference type="PANTHER" id="PTHR13520">
    <property type="entry name" value="RAD50-INTERACTING PROTEIN 1 RINT-1"/>
    <property type="match status" value="1"/>
</dbReference>
<keyword evidence="1" id="KW-1185">Reference proteome</keyword>